<feature type="compositionally biased region" description="Basic and acidic residues" evidence="1">
    <location>
        <begin position="168"/>
        <end position="188"/>
    </location>
</feature>
<organism evidence="2">
    <name type="scientific">Cladocopium goreaui</name>
    <dbReference type="NCBI Taxonomy" id="2562237"/>
    <lineage>
        <taxon>Eukaryota</taxon>
        <taxon>Sar</taxon>
        <taxon>Alveolata</taxon>
        <taxon>Dinophyceae</taxon>
        <taxon>Suessiales</taxon>
        <taxon>Symbiodiniaceae</taxon>
        <taxon>Cladocopium</taxon>
    </lineage>
</organism>
<name>A0A9P1CET4_9DINO</name>
<accession>A0A9P1CET4</accession>
<dbReference type="AlphaFoldDB" id="A0A9P1CET4"/>
<feature type="compositionally biased region" description="Polar residues" evidence="1">
    <location>
        <begin position="333"/>
        <end position="342"/>
    </location>
</feature>
<evidence type="ECO:0000313" key="4">
    <source>
        <dbReference type="Proteomes" id="UP001152797"/>
    </source>
</evidence>
<dbReference type="Proteomes" id="UP001152797">
    <property type="component" value="Unassembled WGS sequence"/>
</dbReference>
<dbReference type="EMBL" id="CAMXCT020001402">
    <property type="protein sequence ID" value="CAL1143118.1"/>
    <property type="molecule type" value="Genomic_DNA"/>
</dbReference>
<reference evidence="2" key="1">
    <citation type="submission" date="2022-10" db="EMBL/GenBank/DDBJ databases">
        <authorList>
            <person name="Chen Y."/>
            <person name="Dougan E. K."/>
            <person name="Chan C."/>
            <person name="Rhodes N."/>
            <person name="Thang M."/>
        </authorList>
    </citation>
    <scope>NUCLEOTIDE SEQUENCE</scope>
</reference>
<keyword evidence="4" id="KW-1185">Reference proteome</keyword>
<feature type="compositionally biased region" description="Basic and acidic residues" evidence="1">
    <location>
        <begin position="65"/>
        <end position="78"/>
    </location>
</feature>
<feature type="compositionally biased region" description="Basic and acidic residues" evidence="1">
    <location>
        <begin position="208"/>
        <end position="220"/>
    </location>
</feature>
<evidence type="ECO:0000256" key="1">
    <source>
        <dbReference type="SAM" id="MobiDB-lite"/>
    </source>
</evidence>
<evidence type="ECO:0000313" key="3">
    <source>
        <dbReference type="EMBL" id="CAL4777055.1"/>
    </source>
</evidence>
<comment type="caution">
    <text evidence="2">The sequence shown here is derived from an EMBL/GenBank/DDBJ whole genome shotgun (WGS) entry which is preliminary data.</text>
</comment>
<feature type="region of interest" description="Disordered" evidence="1">
    <location>
        <begin position="1"/>
        <end position="188"/>
    </location>
</feature>
<evidence type="ECO:0000313" key="2">
    <source>
        <dbReference type="EMBL" id="CAI3989743.1"/>
    </source>
</evidence>
<dbReference type="EMBL" id="CAMXCT010001402">
    <property type="protein sequence ID" value="CAI3989743.1"/>
    <property type="molecule type" value="Genomic_DNA"/>
</dbReference>
<dbReference type="EMBL" id="CAMXCT030001402">
    <property type="protein sequence ID" value="CAL4777055.1"/>
    <property type="molecule type" value="Genomic_DNA"/>
</dbReference>
<feature type="compositionally biased region" description="Acidic residues" evidence="1">
    <location>
        <begin position="235"/>
        <end position="324"/>
    </location>
</feature>
<feature type="compositionally biased region" description="Basic and acidic residues" evidence="1">
    <location>
        <begin position="18"/>
        <end position="32"/>
    </location>
</feature>
<sequence length="878" mass="96919">MGKKQAPRVSFDLNPSLDKTETKPKKPERTEPAKASALKRAKSTANLGKDLETSPGAAKKAKAAKAKESGKETKKDSSTPKTKANPGPTPQSSAAAHPKPPKVTKDSKVESGSSNKGPAPTKGKRPGKEATLNQTGLVTPPTKRVSRKSPEAPSVVSSAASSRSSKTPRAEKALMERSDLEEAARAAAEDAEFDAAGMGGYLELIKKGHTESGRDHDADTKGAMMECAQKKAEKAEDEEEEQEEQEEEDEEEVGSEEGGQEEDEDEDEEDQAGDADEGDEGDEGNEDADQGDEDDGAESEADEDNEQEEDEEEAEESEEEEGSGDDAKDEKTGSQPKVTSAGKQLAEAIDATKKDAKMLKNSKTNKREWDKFTREATNKRTFPTSLCGAYRRSKVCLFNTWLENDMSWEATEIAVERSQETKNLCRNQMEGVQAKELKSRYGEEKAGKIMAVRRAQGLYYPDDIFGDDPEETWYYMPAGKIVRQDNLTAEKMTARASSGDQDMFNAMIQDVLPSGAVPDVAAANEAGAKKLLQLVDNEARAVAKAKAKPRAAKPGESEAVHPKTVLESGAQDDKVMGVLDQASKARKISLELQNVEFASELSGQMIKHAEDMETTYVTLSKLTQGNSPEEKPLKKILAEIATKDQWFEKAEVNYSDQPELVPAYVLLPHEVLHAVSQAKQQVRDLVNETIARITAWSLKHAASGKAPTHGYYGEKFAPNSFRSGLAGKTLANNYKMCYLGFKADLKARKQCHRFDRYYQCKLCCERCDAVQVRTNENHRMSYKNMSSSAPYLQTIMDHDEFVQRAHRISPWADVVGWQVENCFFDFMHLAYLSTCRGHIPSVLKLLQCKGYCYEPGESDDLFLKRTSIEMRETCRKNG</sequence>
<proteinExistence type="predicted"/>
<feature type="region of interest" description="Disordered" evidence="1">
    <location>
        <begin position="208"/>
        <end position="343"/>
    </location>
</feature>
<reference evidence="3 4" key="2">
    <citation type="submission" date="2024-05" db="EMBL/GenBank/DDBJ databases">
        <authorList>
            <person name="Chen Y."/>
            <person name="Shah S."/>
            <person name="Dougan E. K."/>
            <person name="Thang M."/>
            <person name="Chan C."/>
        </authorList>
    </citation>
    <scope>NUCLEOTIDE SEQUENCE [LARGE SCALE GENOMIC DNA]</scope>
</reference>
<feature type="compositionally biased region" description="Low complexity" evidence="1">
    <location>
        <begin position="151"/>
        <end position="165"/>
    </location>
</feature>
<gene>
    <name evidence="2" type="ORF">C1SCF055_LOCUS16794</name>
</gene>
<protein>
    <submittedName>
        <fullName evidence="2">Uncharacterized protein</fullName>
    </submittedName>
</protein>
<feature type="region of interest" description="Disordered" evidence="1">
    <location>
        <begin position="546"/>
        <end position="567"/>
    </location>
</feature>